<protein>
    <recommendedName>
        <fullName evidence="3">Small RNA 2'-O-methyltransferase</fullName>
        <ecNumber evidence="11">2.1.1.386</ecNumber>
    </recommendedName>
</protein>
<dbReference type="InterPro" id="IPR026610">
    <property type="entry name" value="Hen1"/>
</dbReference>
<organism evidence="13 14">
    <name type="scientific">Ceratitis capitata</name>
    <name type="common">Mediterranean fruit fly</name>
    <name type="synonym">Tephritis capitata</name>
    <dbReference type="NCBI Taxonomy" id="7213"/>
    <lineage>
        <taxon>Eukaryota</taxon>
        <taxon>Metazoa</taxon>
        <taxon>Ecdysozoa</taxon>
        <taxon>Arthropoda</taxon>
        <taxon>Hexapoda</taxon>
        <taxon>Insecta</taxon>
        <taxon>Pterygota</taxon>
        <taxon>Neoptera</taxon>
        <taxon>Endopterygota</taxon>
        <taxon>Diptera</taxon>
        <taxon>Brachycera</taxon>
        <taxon>Muscomorpha</taxon>
        <taxon>Tephritoidea</taxon>
        <taxon>Tephritidae</taxon>
        <taxon>Ceratitis</taxon>
        <taxon>Ceratitis</taxon>
    </lineage>
</organism>
<keyword evidence="5" id="KW-0808">Transferase</keyword>
<dbReference type="GO" id="GO:0005737">
    <property type="term" value="C:cytoplasm"/>
    <property type="evidence" value="ECO:0007669"/>
    <property type="project" value="TreeGrafter"/>
</dbReference>
<evidence type="ECO:0000256" key="4">
    <source>
        <dbReference type="ARBA" id="ARBA00022603"/>
    </source>
</evidence>
<dbReference type="GO" id="GO:0046872">
    <property type="term" value="F:metal ion binding"/>
    <property type="evidence" value="ECO:0007669"/>
    <property type="project" value="UniProtKB-KW"/>
</dbReference>
<dbReference type="GO" id="GO:0005634">
    <property type="term" value="C:nucleus"/>
    <property type="evidence" value="ECO:0007669"/>
    <property type="project" value="TreeGrafter"/>
</dbReference>
<dbReference type="AlphaFoldDB" id="A0A811UJK1"/>
<comment type="cofactor">
    <cofactor evidence="1">
        <name>Mg(2+)</name>
        <dbReference type="ChEBI" id="CHEBI:18420"/>
    </cofactor>
</comment>
<dbReference type="GO" id="GO:0090486">
    <property type="term" value="F:small RNA 2'-O-methyltransferase activity"/>
    <property type="evidence" value="ECO:0007669"/>
    <property type="project" value="UniProtKB-EC"/>
</dbReference>
<evidence type="ECO:0000256" key="8">
    <source>
        <dbReference type="ARBA" id="ARBA00022842"/>
    </source>
</evidence>
<keyword evidence="4" id="KW-0489">Methyltransferase</keyword>
<evidence type="ECO:0000256" key="3">
    <source>
        <dbReference type="ARBA" id="ARBA00021330"/>
    </source>
</evidence>
<dbReference type="Proteomes" id="UP000606786">
    <property type="component" value="Unassembled WGS sequence"/>
</dbReference>
<evidence type="ECO:0000256" key="5">
    <source>
        <dbReference type="ARBA" id="ARBA00022679"/>
    </source>
</evidence>
<accession>A0A811UJK1</accession>
<evidence type="ECO:0000313" key="14">
    <source>
        <dbReference type="Proteomes" id="UP000606786"/>
    </source>
</evidence>
<name>A0A811UJK1_CERCA</name>
<dbReference type="InterPro" id="IPR029063">
    <property type="entry name" value="SAM-dependent_MTases_sf"/>
</dbReference>
<keyword evidence="8" id="KW-0460">Magnesium</keyword>
<evidence type="ECO:0000256" key="6">
    <source>
        <dbReference type="ARBA" id="ARBA00022691"/>
    </source>
</evidence>
<reference evidence="13" key="1">
    <citation type="submission" date="2020-11" db="EMBL/GenBank/DDBJ databases">
        <authorList>
            <person name="Whitehead M."/>
        </authorList>
    </citation>
    <scope>NUCLEOTIDE SEQUENCE</scope>
    <source>
        <strain evidence="13">EGII</strain>
    </source>
</reference>
<evidence type="ECO:0000256" key="1">
    <source>
        <dbReference type="ARBA" id="ARBA00001946"/>
    </source>
</evidence>
<proteinExistence type="inferred from homology"/>
<dbReference type="PANTHER" id="PTHR21404:SF3">
    <property type="entry name" value="SMALL RNA 2'-O-METHYLTRANSFERASE"/>
    <property type="match status" value="1"/>
</dbReference>
<comment type="catalytic activity">
    <reaction evidence="12">
        <text>small RNA 3'-end nucleotide + S-adenosyl-L-methionine = small RNA 3'-end 2'-O-methylnucleotide + S-adenosyl-L-homocysteine + H(+)</text>
        <dbReference type="Rhea" id="RHEA:37887"/>
        <dbReference type="Rhea" id="RHEA-COMP:10415"/>
        <dbReference type="Rhea" id="RHEA-COMP:10416"/>
        <dbReference type="ChEBI" id="CHEBI:15378"/>
        <dbReference type="ChEBI" id="CHEBI:57856"/>
        <dbReference type="ChEBI" id="CHEBI:59789"/>
        <dbReference type="ChEBI" id="CHEBI:74896"/>
        <dbReference type="ChEBI" id="CHEBI:74898"/>
        <dbReference type="EC" id="2.1.1.386"/>
    </reaction>
</comment>
<gene>
    <name evidence="13" type="ORF">CCAP1982_LOCUS7097</name>
</gene>
<comment type="similarity">
    <text evidence="2">Belongs to the methyltransferase superfamily. HEN1 family.</text>
</comment>
<evidence type="ECO:0000256" key="2">
    <source>
        <dbReference type="ARBA" id="ARBA00009026"/>
    </source>
</evidence>
<dbReference type="EC" id="2.1.1.386" evidence="11"/>
<evidence type="ECO:0000256" key="9">
    <source>
        <dbReference type="ARBA" id="ARBA00022884"/>
    </source>
</evidence>
<evidence type="ECO:0000256" key="12">
    <source>
        <dbReference type="ARBA" id="ARBA00048418"/>
    </source>
</evidence>
<keyword evidence="6" id="KW-0949">S-adenosyl-L-methionine</keyword>
<dbReference type="EMBL" id="CAJHJT010000012">
    <property type="protein sequence ID" value="CAD6998508.1"/>
    <property type="molecule type" value="Genomic_DNA"/>
</dbReference>
<keyword evidence="10" id="KW-0943">RNA-mediated gene silencing</keyword>
<dbReference type="GO" id="GO:0003723">
    <property type="term" value="F:RNA binding"/>
    <property type="evidence" value="ECO:0007669"/>
    <property type="project" value="UniProtKB-KW"/>
</dbReference>
<sequence length="263" mass="30744">MESVPKNIFGFIQPKIAIFTTPNSDFNVLFNLLPNGFRHDDHKFEWSRAEFKEWALNICKEYPNYRVAFLGVGKAPPDKKKIGHVSQIAIFARCDILHIPLAEALHATDASFDCNPDPDVQYKEIFAVDFPVNIDERSKEEKILHEARYQMDRCRRIERYFNRDLRMYQVPLTVLEDYIKYLNATMEELIAVLKANNIEVSEDYILLPEYDEDDLSYRQYDDYYDDSCGYFGGEVENDDELGACGGRSYAKDDVTYDSEENWD</sequence>
<evidence type="ECO:0000256" key="10">
    <source>
        <dbReference type="ARBA" id="ARBA00023158"/>
    </source>
</evidence>
<evidence type="ECO:0000256" key="11">
    <source>
        <dbReference type="ARBA" id="ARBA00035025"/>
    </source>
</evidence>
<dbReference type="Gene3D" id="3.40.50.150">
    <property type="entry name" value="Vaccinia Virus protein VP39"/>
    <property type="match status" value="1"/>
</dbReference>
<keyword evidence="14" id="KW-1185">Reference proteome</keyword>
<evidence type="ECO:0000256" key="7">
    <source>
        <dbReference type="ARBA" id="ARBA00022723"/>
    </source>
</evidence>
<keyword evidence="7" id="KW-0479">Metal-binding</keyword>
<comment type="caution">
    <text evidence="13">The sequence shown here is derived from an EMBL/GenBank/DDBJ whole genome shotgun (WGS) entry which is preliminary data.</text>
</comment>
<dbReference type="GO" id="GO:0034587">
    <property type="term" value="P:piRNA processing"/>
    <property type="evidence" value="ECO:0007669"/>
    <property type="project" value="TreeGrafter"/>
</dbReference>
<keyword evidence="9" id="KW-0694">RNA-binding</keyword>
<dbReference type="GO" id="GO:0001510">
    <property type="term" value="P:RNA methylation"/>
    <property type="evidence" value="ECO:0007669"/>
    <property type="project" value="InterPro"/>
</dbReference>
<dbReference type="GO" id="GO:0030422">
    <property type="term" value="P:siRNA processing"/>
    <property type="evidence" value="ECO:0007669"/>
    <property type="project" value="TreeGrafter"/>
</dbReference>
<evidence type="ECO:0000313" key="13">
    <source>
        <dbReference type="EMBL" id="CAD6998508.1"/>
    </source>
</evidence>
<dbReference type="PANTHER" id="PTHR21404">
    <property type="entry name" value="HEN1"/>
    <property type="match status" value="1"/>
</dbReference>
<dbReference type="OrthoDB" id="2154311at2759"/>